<sequence>MTKVLIVATSRKTRGGITSVIKAHETGEQWKKFHCHWIQTHRDGAAWRKIFYLAIAWIDYTMRLPFYDIIHVHFSLRTTASRKRPFVELAKLFRKKVIVHLHCGTQIDEIWNNNYYYLFDVADVSLFLSDCLRKKVMTYFSVKKDFRVCYNPSPKIMGHSFSRHQNIILFSGTLYLGKGYADLIKAFARIAFKYPTWKIVFAGNGEIEQGKELAKSLQIESQTVFLGWVSGQNKDEIFRQASVFCLPSYAEGFPMAVLDAWAYGLPVITTPVGGIPDVAIDGENMLLFNPGDIDMLAIQLERMITNNRLREHISAASYEFANHKFNIDTINQQLDDLYTELSGK</sequence>
<feature type="domain" description="Glycosyl transferase family 1" evidence="1">
    <location>
        <begin position="163"/>
        <end position="319"/>
    </location>
</feature>
<accession>A0A078S0R6</accession>
<gene>
    <name evidence="2" type="ORF">M094_0489</name>
</gene>
<protein>
    <submittedName>
        <fullName evidence="2">Glycosyl transferases group 1 family protein</fullName>
    </submittedName>
</protein>
<dbReference type="SUPFAM" id="SSF53756">
    <property type="entry name" value="UDP-Glycosyltransferase/glycogen phosphorylase"/>
    <property type="match status" value="1"/>
</dbReference>
<dbReference type="CDD" id="cd03801">
    <property type="entry name" value="GT4_PimA-like"/>
    <property type="match status" value="1"/>
</dbReference>
<evidence type="ECO:0000313" key="3">
    <source>
        <dbReference type="Proteomes" id="UP000028013"/>
    </source>
</evidence>
<dbReference type="PANTHER" id="PTHR12526">
    <property type="entry name" value="GLYCOSYLTRANSFERASE"/>
    <property type="match status" value="1"/>
</dbReference>
<reference evidence="2 3" key="1">
    <citation type="submission" date="2014-04" db="EMBL/GenBank/DDBJ databases">
        <authorList>
            <person name="Sears C."/>
            <person name="Carroll K."/>
            <person name="Sack B.R."/>
            <person name="Qadri F."/>
            <person name="Myers L.L."/>
            <person name="Chung G.-T."/>
            <person name="Escheverria P."/>
            <person name="Fraser C.M."/>
            <person name="Sadzewicz L."/>
            <person name="Shefchek K.A."/>
            <person name="Tallon L."/>
            <person name="Das S.P."/>
            <person name="Daugherty S."/>
            <person name="Mongodin E.F."/>
        </authorList>
    </citation>
    <scope>NUCLEOTIDE SEQUENCE [LARGE SCALE GENOMIC DNA]</scope>
    <source>
        <strain evidence="2 3">3978 T3 ii</strain>
    </source>
</reference>
<proteinExistence type="predicted"/>
<dbReference type="GO" id="GO:0016757">
    <property type="term" value="F:glycosyltransferase activity"/>
    <property type="evidence" value="ECO:0007669"/>
    <property type="project" value="InterPro"/>
</dbReference>
<dbReference type="Proteomes" id="UP000028013">
    <property type="component" value="Unassembled WGS sequence"/>
</dbReference>
<organism evidence="2 3">
    <name type="scientific">Bacteroides uniformis str. 3978 T3 ii</name>
    <dbReference type="NCBI Taxonomy" id="1339349"/>
    <lineage>
        <taxon>Bacteria</taxon>
        <taxon>Pseudomonadati</taxon>
        <taxon>Bacteroidota</taxon>
        <taxon>Bacteroidia</taxon>
        <taxon>Bacteroidales</taxon>
        <taxon>Bacteroidaceae</taxon>
        <taxon>Bacteroides</taxon>
    </lineage>
</organism>
<dbReference type="RefSeq" id="WP_035447960.1">
    <property type="nucleotide sequence ID" value="NZ_JNHN01000169.1"/>
</dbReference>
<keyword evidence="2" id="KW-0808">Transferase</keyword>
<dbReference type="Pfam" id="PF00534">
    <property type="entry name" value="Glycos_transf_1"/>
    <property type="match status" value="1"/>
</dbReference>
<evidence type="ECO:0000259" key="1">
    <source>
        <dbReference type="Pfam" id="PF00534"/>
    </source>
</evidence>
<dbReference type="InterPro" id="IPR001296">
    <property type="entry name" value="Glyco_trans_1"/>
</dbReference>
<dbReference type="EMBL" id="JNHN01000169">
    <property type="protein sequence ID" value="KDS51445.1"/>
    <property type="molecule type" value="Genomic_DNA"/>
</dbReference>
<name>A0A078S0R6_BACUN</name>
<dbReference type="Gene3D" id="3.40.50.2000">
    <property type="entry name" value="Glycogen Phosphorylase B"/>
    <property type="match status" value="2"/>
</dbReference>
<dbReference type="PANTHER" id="PTHR12526:SF630">
    <property type="entry name" value="GLYCOSYLTRANSFERASE"/>
    <property type="match status" value="1"/>
</dbReference>
<dbReference type="PATRIC" id="fig|1339349.3.peg.1743"/>
<dbReference type="AlphaFoldDB" id="A0A078S0R6"/>
<evidence type="ECO:0000313" key="2">
    <source>
        <dbReference type="EMBL" id="KDS51445.1"/>
    </source>
</evidence>
<comment type="caution">
    <text evidence="2">The sequence shown here is derived from an EMBL/GenBank/DDBJ whole genome shotgun (WGS) entry which is preliminary data.</text>
</comment>